<gene>
    <name evidence="2" type="ORF">N4264_13690</name>
</gene>
<dbReference type="Proteomes" id="UP001064632">
    <property type="component" value="Chromosome"/>
</dbReference>
<feature type="region of interest" description="Disordered" evidence="1">
    <location>
        <begin position="540"/>
        <end position="559"/>
    </location>
</feature>
<evidence type="ECO:0000313" key="3">
    <source>
        <dbReference type="Proteomes" id="UP001064632"/>
    </source>
</evidence>
<proteinExistence type="predicted"/>
<keyword evidence="3" id="KW-1185">Reference proteome</keyword>
<dbReference type="RefSeq" id="WP_261692811.1">
    <property type="nucleotide sequence ID" value="NZ_CP104694.1"/>
</dbReference>
<evidence type="ECO:0000256" key="1">
    <source>
        <dbReference type="SAM" id="MobiDB-lite"/>
    </source>
</evidence>
<reference evidence="2" key="1">
    <citation type="submission" date="2022-09" db="EMBL/GenBank/DDBJ databases">
        <title>Tahibacter sp. nov., isolated from a fresh water.</title>
        <authorList>
            <person name="Baek J.H."/>
            <person name="Lee J.K."/>
            <person name="Kim J.M."/>
            <person name="Jeon C.O."/>
        </authorList>
    </citation>
    <scope>NUCLEOTIDE SEQUENCE</scope>
    <source>
        <strain evidence="2">W38</strain>
    </source>
</reference>
<sequence length="559" mass="59635">MRRESEHRWGTVAPVHDGATSFGAFRALAGLAVIMATPGVSHALGSPATPVGDEIRINSTYEGNQYSPAIASNAIGHSIVVWANRTDDHSPGAIIGQRLNGAGLAWGEEFRISGKAAWYAEAPDVASDDDGNFAVVWQDDNMEAGPGPHVYMRLFDRYGIALAAEFRVDGTTREMAFLPQVARTGAGRIIVVWHTWNGSTSEIRGRRFTASGAPLGEEFTVVADATNALRGARVGIDNSGRITVGWSQNTAATPTEPASYDVYRRRCASDGTTWSASARVNRSTTLREQRFDMAVDATGNAVFAWLSEPAFGANRLRGQRISTTGGLAGAEFEIVTGVNPLDVTVSKARSTGHFTVGWTQFNGAYHLFYRHYATDGTALTSPTPATGKYHTLLPSIASDADGDFTLAWQSDDLSTWNSEINGRRYSGSEMVDASVRVAGSPNSVPRGAHVEHVVRVTNHHAPSSLTGVGYASGMTLVAKPSTGTQVVYAEGDNWNCTIDGDARCLYVGFIPPEYTANNLFVVTRPMAAGASSLSVQISGNQYDANPANDSAVETTTVDE</sequence>
<evidence type="ECO:0000313" key="2">
    <source>
        <dbReference type="EMBL" id="UXI65815.1"/>
    </source>
</evidence>
<accession>A0ABY6BBX8</accession>
<protein>
    <submittedName>
        <fullName evidence="2">Uncharacterized protein</fullName>
    </submittedName>
</protein>
<dbReference type="EMBL" id="CP104694">
    <property type="protein sequence ID" value="UXI65815.1"/>
    <property type="molecule type" value="Genomic_DNA"/>
</dbReference>
<organism evidence="2 3">
    <name type="scientific">Tahibacter amnicola</name>
    <dbReference type="NCBI Taxonomy" id="2976241"/>
    <lineage>
        <taxon>Bacteria</taxon>
        <taxon>Pseudomonadati</taxon>
        <taxon>Pseudomonadota</taxon>
        <taxon>Gammaproteobacteria</taxon>
        <taxon>Lysobacterales</taxon>
        <taxon>Rhodanobacteraceae</taxon>
        <taxon>Tahibacter</taxon>
    </lineage>
</organism>
<name>A0ABY6BBX8_9GAMM</name>